<gene>
    <name evidence="1" type="ORF">COMA2_40092</name>
</gene>
<accession>A0A0S4LMH3</accession>
<protein>
    <submittedName>
        <fullName evidence="1">Uncharacterized protein</fullName>
    </submittedName>
</protein>
<dbReference type="STRING" id="1742973.COMA2_40092"/>
<dbReference type="EMBL" id="CZPZ01000031">
    <property type="protein sequence ID" value="CUS37917.1"/>
    <property type="molecule type" value="Genomic_DNA"/>
</dbReference>
<evidence type="ECO:0000313" key="2">
    <source>
        <dbReference type="Proteomes" id="UP000198736"/>
    </source>
</evidence>
<evidence type="ECO:0000313" key="1">
    <source>
        <dbReference type="EMBL" id="CUS37917.1"/>
    </source>
</evidence>
<proteinExistence type="predicted"/>
<name>A0A0S4LMH3_9BACT</name>
<reference evidence="2" key="1">
    <citation type="submission" date="2015-10" db="EMBL/GenBank/DDBJ databases">
        <authorList>
            <person name="Luecker S."/>
            <person name="Luecker S."/>
        </authorList>
    </citation>
    <scope>NUCLEOTIDE SEQUENCE [LARGE SCALE GENOMIC DNA]</scope>
</reference>
<organism evidence="1 2">
    <name type="scientific">Candidatus Nitrospira nitrificans</name>
    <dbReference type="NCBI Taxonomy" id="1742973"/>
    <lineage>
        <taxon>Bacteria</taxon>
        <taxon>Pseudomonadati</taxon>
        <taxon>Nitrospirota</taxon>
        <taxon>Nitrospiria</taxon>
        <taxon>Nitrospirales</taxon>
        <taxon>Nitrospiraceae</taxon>
        <taxon>Nitrospira</taxon>
    </lineage>
</organism>
<sequence>MSTAAACARVGDSTKRAKVKSLFQEFAMNRGRCGKLVPSCHNAESGRFPVSYSPLNTAEKCSRMRSRRDGSTICPKTTNPSVSNFVRFEAALSTNPGKDQAPFIGFLPYNVHNYVIVYAEYPAQYPHLLGHAADALPLFIRLIASSHHAFDCLSYPWHSQYYLLFPGCTS</sequence>
<dbReference type="Proteomes" id="UP000198736">
    <property type="component" value="Unassembled WGS sequence"/>
</dbReference>
<keyword evidence="2" id="KW-1185">Reference proteome</keyword>
<dbReference type="AlphaFoldDB" id="A0A0S4LMH3"/>